<evidence type="ECO:0000256" key="1">
    <source>
        <dbReference type="SAM" id="Phobius"/>
    </source>
</evidence>
<keyword evidence="1" id="KW-0812">Transmembrane</keyword>
<evidence type="ECO:0000313" key="2">
    <source>
        <dbReference type="EMBL" id="VAX26332.1"/>
    </source>
</evidence>
<evidence type="ECO:0008006" key="3">
    <source>
        <dbReference type="Google" id="ProtNLM"/>
    </source>
</evidence>
<dbReference type="AlphaFoldDB" id="A0A3B1CDN5"/>
<reference evidence="2" key="1">
    <citation type="submission" date="2018-06" db="EMBL/GenBank/DDBJ databases">
        <authorList>
            <person name="Zhirakovskaya E."/>
        </authorList>
    </citation>
    <scope>NUCLEOTIDE SEQUENCE</scope>
</reference>
<organism evidence="2">
    <name type="scientific">hydrothermal vent metagenome</name>
    <dbReference type="NCBI Taxonomy" id="652676"/>
    <lineage>
        <taxon>unclassified sequences</taxon>
        <taxon>metagenomes</taxon>
        <taxon>ecological metagenomes</taxon>
    </lineage>
</organism>
<proteinExistence type="predicted"/>
<name>A0A3B1CDN5_9ZZZZ</name>
<feature type="transmembrane region" description="Helical" evidence="1">
    <location>
        <begin position="12"/>
        <end position="30"/>
    </location>
</feature>
<keyword evidence="1" id="KW-0472">Membrane</keyword>
<accession>A0A3B1CDN5</accession>
<dbReference type="NCBIfam" id="TIGR04411">
    <property type="entry name" value="T2SS_GspN_Lepto"/>
    <property type="match status" value="1"/>
</dbReference>
<sequence length="299" mass="32939">MKIQKEKFVRFLLYSVFALLAFVFFLWLTFPFDLAEKQALRLLTSETGCVVTVAQSTYALPVKIRTRGLTGRCPKQRLGLRGRGDITFQLKSLDMDLALLPLLFEKTLEVDFLIGSAFGNIPGHLRLKEEAEALAVSLWTEGAQLMFEEEGFSALISIQGEGAWQNQDVMKGSGKLLLGIKKGRFKSFGGFELPIGEISFSQIDAQAFWKDGRVVLEAFSAKGEMADLRSESGVVLLRNPPENSMITLSLFASPKGSLQEMAELFVKGYTANSPLKIRINGPIRAPQVSVNGKAVPLGL</sequence>
<dbReference type="InterPro" id="IPR030925">
    <property type="entry name" value="T2SS_GspN_Lepto"/>
</dbReference>
<protein>
    <recommendedName>
        <fullName evidence="3">Type II secretion system protein GspN</fullName>
    </recommendedName>
</protein>
<gene>
    <name evidence="2" type="ORF">MNBD_NITROSPIRAE01-1105</name>
</gene>
<dbReference type="EMBL" id="UOGF01000008">
    <property type="protein sequence ID" value="VAX26332.1"/>
    <property type="molecule type" value="Genomic_DNA"/>
</dbReference>
<keyword evidence="1" id="KW-1133">Transmembrane helix</keyword>